<comment type="caution">
    <text evidence="3">The sequence shown here is derived from an EMBL/GenBank/DDBJ whole genome shotgun (WGS) entry which is preliminary data.</text>
</comment>
<dbReference type="GO" id="GO:0006952">
    <property type="term" value="P:defense response"/>
    <property type="evidence" value="ECO:0007669"/>
    <property type="project" value="InterPro"/>
</dbReference>
<dbReference type="Gene3D" id="1.20.5.170">
    <property type="match status" value="1"/>
</dbReference>
<sequence length="1025" mass="115235">MDDYDVFLNHRGPDVKGGFVAHLHDALRSTGLNPFLDKTSLVKENPAFTSIDDALEVAKVHIAVVSRGYAESKYCLNELAAMMRSGKPVIPVLYNVEPAELRRVEKGPFAAAFQKHKSREPAERVEEWADALRKLADITALVFRLSDYKGDEAELKREVVDAVTSLMPLHVELQVQGHVFGLEEQVKICMHKVETMSNATSVLGLVGTGGIGKTTLASEIYNRCIHQRRFHAMSFLKVDHSTPSSIEVGSSLLSKLEHQLLWDLMRIPYGRPQSYKYWFHKLSNQGRVLIVLDGIQDKFIFDNLILNTSSLAPGSCIIVTSRDHQLLKFNARNSSFYLHEVTLLGCEDSQKLFNWYAFHDQDAPKNLKPLASDVSKACGGLPLTLTVVGSTLFGKYSDEDQTSIWLEATEALKGDVDVSRALKWSYDCLSPDEKLMFVDIACLLCGWKKDEAMKIWQSCKDCSSCCGIKTPHTSLRNLIDKSFLTLDEPSLGGILAMHGLLREMGQDIGMGDRSHLWMEGATIVLAKDKTHTSNKVRAINLANSGKHNFGFEDIARMENLHILTLGGCDLSGNFEGISKELQDLLRSQMPLRNVPSMLDHSMLFNQIDDYNLQIGDHDHTLLDNSGPKSDGVYRRKVKNKLGTHEKYEPRLKREGLKQSLSLGQYDTHAEAMTVRAIATFFYDNNQSGRLDFEDGRFISVEPSPNEDPSRYFVISPLIENKDGKELKSKLVSCMAKELFKQFKKKQAEYRNCQDRWIASMTEGNEVEVPRRDDVVSAEGHLVIWRPGHLEARPFDLTETQLQQPRYTGQVGNSAVGTIMLDNSESTLVDSTLPLSDCYDMLESSMKGAPTPSGDDSQRAELPGSHTLAYDAEAGPSTGPGPFPNYITPASGFDFNPGNQVEALLQQVNTSQQEKESVQQQFLNALQQEKQELVQENQELKQENQELKQEKQELKQEKQELKQEKQELKQEKQELKEENSELKQKNSELKQEKSALKRKISELGQLLEKQKDRLSTLGEKCRPGCA</sequence>
<dbReference type="PRINTS" id="PR00364">
    <property type="entry name" value="DISEASERSIST"/>
</dbReference>
<dbReference type="InterPro" id="IPR000157">
    <property type="entry name" value="TIR_dom"/>
</dbReference>
<dbReference type="InterPro" id="IPR002182">
    <property type="entry name" value="NB-ARC"/>
</dbReference>
<dbReference type="GO" id="GO:0007165">
    <property type="term" value="P:signal transduction"/>
    <property type="evidence" value="ECO:0007669"/>
    <property type="project" value="InterPro"/>
</dbReference>
<dbReference type="GO" id="GO:0043531">
    <property type="term" value="F:ADP binding"/>
    <property type="evidence" value="ECO:0007669"/>
    <property type="project" value="InterPro"/>
</dbReference>
<dbReference type="Gene3D" id="3.40.50.10140">
    <property type="entry name" value="Toll/interleukin-1 receptor homology (TIR) domain"/>
    <property type="match status" value="1"/>
</dbReference>
<dbReference type="Gene3D" id="1.10.8.430">
    <property type="entry name" value="Helical domain of apoptotic protease-activating factors"/>
    <property type="match status" value="1"/>
</dbReference>
<dbReference type="AlphaFoldDB" id="A0A8T0I1C0"/>
<organism evidence="3 4">
    <name type="scientific">Ceratodon purpureus</name>
    <name type="common">Fire moss</name>
    <name type="synonym">Dicranum purpureum</name>
    <dbReference type="NCBI Taxonomy" id="3225"/>
    <lineage>
        <taxon>Eukaryota</taxon>
        <taxon>Viridiplantae</taxon>
        <taxon>Streptophyta</taxon>
        <taxon>Embryophyta</taxon>
        <taxon>Bryophyta</taxon>
        <taxon>Bryophytina</taxon>
        <taxon>Bryopsida</taxon>
        <taxon>Dicranidae</taxon>
        <taxon>Pseudoditrichales</taxon>
        <taxon>Ditrichaceae</taxon>
        <taxon>Ceratodon</taxon>
    </lineage>
</organism>
<feature type="region of interest" description="Disordered" evidence="1">
    <location>
        <begin position="868"/>
        <end position="893"/>
    </location>
</feature>
<proteinExistence type="predicted"/>
<name>A0A8T0I1C0_CERPU</name>
<accession>A0A8T0I1C0</accession>
<dbReference type="SUPFAM" id="SSF52540">
    <property type="entry name" value="P-loop containing nucleoside triphosphate hydrolases"/>
    <property type="match status" value="1"/>
</dbReference>
<gene>
    <name evidence="3" type="ORF">KC19_5G141500</name>
</gene>
<evidence type="ECO:0000313" key="3">
    <source>
        <dbReference type="EMBL" id="KAG0577244.1"/>
    </source>
</evidence>
<dbReference type="Proteomes" id="UP000822688">
    <property type="component" value="Chromosome 5"/>
</dbReference>
<dbReference type="Pfam" id="PF00931">
    <property type="entry name" value="NB-ARC"/>
    <property type="match status" value="1"/>
</dbReference>
<feature type="region of interest" description="Disordered" evidence="1">
    <location>
        <begin position="842"/>
        <end position="861"/>
    </location>
</feature>
<dbReference type="InterPro" id="IPR035897">
    <property type="entry name" value="Toll_tir_struct_dom_sf"/>
</dbReference>
<feature type="domain" description="TIR" evidence="2">
    <location>
        <begin position="2"/>
        <end position="167"/>
    </location>
</feature>
<keyword evidence="4" id="KW-1185">Reference proteome</keyword>
<reference evidence="3" key="1">
    <citation type="submission" date="2020-06" db="EMBL/GenBank/DDBJ databases">
        <title>WGS assembly of Ceratodon purpureus strain R40.</title>
        <authorList>
            <person name="Carey S.B."/>
            <person name="Jenkins J."/>
            <person name="Shu S."/>
            <person name="Lovell J.T."/>
            <person name="Sreedasyam A."/>
            <person name="Maumus F."/>
            <person name="Tiley G.P."/>
            <person name="Fernandez-Pozo N."/>
            <person name="Barry K."/>
            <person name="Chen C."/>
            <person name="Wang M."/>
            <person name="Lipzen A."/>
            <person name="Daum C."/>
            <person name="Saski C.A."/>
            <person name="Payton A.C."/>
            <person name="Mcbreen J.C."/>
            <person name="Conrad R.E."/>
            <person name="Kollar L.M."/>
            <person name="Olsson S."/>
            <person name="Huttunen S."/>
            <person name="Landis J.B."/>
            <person name="Wickett N.J."/>
            <person name="Johnson M.G."/>
            <person name="Rensing S.A."/>
            <person name="Grimwood J."/>
            <person name="Schmutz J."/>
            <person name="Mcdaniel S.F."/>
        </authorList>
    </citation>
    <scope>NUCLEOTIDE SEQUENCE</scope>
    <source>
        <strain evidence="3">R40</strain>
    </source>
</reference>
<dbReference type="InterPro" id="IPR044974">
    <property type="entry name" value="Disease_R_plants"/>
</dbReference>
<evidence type="ECO:0000313" key="4">
    <source>
        <dbReference type="Proteomes" id="UP000822688"/>
    </source>
</evidence>
<dbReference type="PANTHER" id="PTHR11017">
    <property type="entry name" value="LEUCINE-RICH REPEAT-CONTAINING PROTEIN"/>
    <property type="match status" value="1"/>
</dbReference>
<dbReference type="PROSITE" id="PS50104">
    <property type="entry name" value="TIR"/>
    <property type="match status" value="1"/>
</dbReference>
<dbReference type="Pfam" id="PF01582">
    <property type="entry name" value="TIR"/>
    <property type="match status" value="1"/>
</dbReference>
<dbReference type="Gene3D" id="3.40.50.300">
    <property type="entry name" value="P-loop containing nucleotide triphosphate hydrolases"/>
    <property type="match status" value="1"/>
</dbReference>
<feature type="region of interest" description="Disordered" evidence="1">
    <location>
        <begin position="944"/>
        <end position="993"/>
    </location>
</feature>
<dbReference type="EMBL" id="CM026425">
    <property type="protein sequence ID" value="KAG0577244.1"/>
    <property type="molecule type" value="Genomic_DNA"/>
</dbReference>
<dbReference type="SMART" id="SM00255">
    <property type="entry name" value="TIR"/>
    <property type="match status" value="1"/>
</dbReference>
<evidence type="ECO:0000256" key="1">
    <source>
        <dbReference type="SAM" id="MobiDB-lite"/>
    </source>
</evidence>
<dbReference type="SUPFAM" id="SSF52200">
    <property type="entry name" value="Toll/Interleukin receptor TIR domain"/>
    <property type="match status" value="1"/>
</dbReference>
<protein>
    <recommendedName>
        <fullName evidence="2">TIR domain-containing protein</fullName>
    </recommendedName>
</protein>
<dbReference type="PANTHER" id="PTHR11017:SF385">
    <property type="entry name" value="DISEASE RESISTANCE PROTEIN (TIR-NBS-LRR CLASS)-RELATED"/>
    <property type="match status" value="1"/>
</dbReference>
<dbReference type="InterPro" id="IPR027417">
    <property type="entry name" value="P-loop_NTPase"/>
</dbReference>
<evidence type="ECO:0000259" key="2">
    <source>
        <dbReference type="PROSITE" id="PS50104"/>
    </source>
</evidence>
<dbReference type="InterPro" id="IPR042197">
    <property type="entry name" value="Apaf_helical"/>
</dbReference>